<dbReference type="InterPro" id="IPR017850">
    <property type="entry name" value="Alkaline_phosphatase_core_sf"/>
</dbReference>
<dbReference type="Proteomes" id="UP001620626">
    <property type="component" value="Unassembled WGS sequence"/>
</dbReference>
<proteinExistence type="predicted"/>
<comment type="caution">
    <text evidence="1">The sequence shown here is derived from an EMBL/GenBank/DDBJ whole genome shotgun (WGS) entry which is preliminary data.</text>
</comment>
<name>A0ABD2ID45_9BILA</name>
<dbReference type="Gene3D" id="3.40.720.10">
    <property type="entry name" value="Alkaline Phosphatase, subunit A"/>
    <property type="match status" value="1"/>
</dbReference>
<gene>
    <name evidence="1" type="ORF">niasHT_035875</name>
</gene>
<dbReference type="SUPFAM" id="SSF53649">
    <property type="entry name" value="Alkaline phosphatase-like"/>
    <property type="match status" value="1"/>
</dbReference>
<reference evidence="1 2" key="1">
    <citation type="submission" date="2024-10" db="EMBL/GenBank/DDBJ databases">
        <authorList>
            <person name="Kim D."/>
        </authorList>
    </citation>
    <scope>NUCLEOTIDE SEQUENCE [LARGE SCALE GENOMIC DNA]</scope>
    <source>
        <strain evidence="1">BH-2024</strain>
    </source>
</reference>
<dbReference type="EMBL" id="JBICBT010001235">
    <property type="protein sequence ID" value="KAL3077041.1"/>
    <property type="molecule type" value="Genomic_DNA"/>
</dbReference>
<evidence type="ECO:0000313" key="1">
    <source>
        <dbReference type="EMBL" id="KAL3077041.1"/>
    </source>
</evidence>
<evidence type="ECO:0000313" key="2">
    <source>
        <dbReference type="Proteomes" id="UP001620626"/>
    </source>
</evidence>
<keyword evidence="2" id="KW-1185">Reference proteome</keyword>
<dbReference type="AlphaFoldDB" id="A0ABD2ID45"/>
<protein>
    <submittedName>
        <fullName evidence="1">Uncharacterized protein</fullName>
    </submittedName>
</protein>
<organism evidence="1 2">
    <name type="scientific">Heterodera trifolii</name>
    <dbReference type="NCBI Taxonomy" id="157864"/>
    <lineage>
        <taxon>Eukaryota</taxon>
        <taxon>Metazoa</taxon>
        <taxon>Ecdysozoa</taxon>
        <taxon>Nematoda</taxon>
        <taxon>Chromadorea</taxon>
        <taxon>Rhabditida</taxon>
        <taxon>Tylenchina</taxon>
        <taxon>Tylenchomorpha</taxon>
        <taxon>Tylenchoidea</taxon>
        <taxon>Heteroderidae</taxon>
        <taxon>Heteroderinae</taxon>
        <taxon>Heterodera</taxon>
    </lineage>
</organism>
<accession>A0ABD2ID45</accession>
<sequence length="314" mass="35527">MPSLFFTVLVRFSPHSVPINLVIKTDSDRILEFSSRNIWPMIAKNILPFACSSTSHSFKSAPPTIAEGVPRARALCDVAPTVLYLMGLPKPEEMDGQNLLEGAIYINDSGLNTNSDRILETIFRNVWPMIVKHIRAIQLSATVFRRLRHFVPSILADCPSLRLINAYDYGFFAEFPADDSAAASDGQAMAKWLFTPLQNDVPKVFKCWLHWDDGNLASRIEGFKAAFSNASSPVNFIVVVRFPPSFAASVVPFDLTNELTHEQLTLKRIVINIGRFLLIRCPIERHAHNWANWEKEAIGWSFLDQWNRIDIRIS</sequence>